<name>A0A936K6F0_9BACT</name>
<comment type="caution">
    <text evidence="1">The sequence shown here is derived from an EMBL/GenBank/DDBJ whole genome shotgun (WGS) entry which is preliminary data.</text>
</comment>
<protein>
    <submittedName>
        <fullName evidence="1">Uncharacterized protein</fullName>
    </submittedName>
</protein>
<proteinExistence type="predicted"/>
<dbReference type="Proteomes" id="UP000709959">
    <property type="component" value="Unassembled WGS sequence"/>
</dbReference>
<reference evidence="1 2" key="1">
    <citation type="submission" date="2020-10" db="EMBL/GenBank/DDBJ databases">
        <title>Connecting structure to function with the recovery of over 1000 high-quality activated sludge metagenome-assembled genomes encoding full-length rRNA genes using long-read sequencing.</title>
        <authorList>
            <person name="Singleton C.M."/>
            <person name="Petriglieri F."/>
            <person name="Kristensen J.M."/>
            <person name="Kirkegaard R.H."/>
            <person name="Michaelsen T.Y."/>
            <person name="Andersen M.H."/>
            <person name="Karst S.M."/>
            <person name="Dueholm M.S."/>
            <person name="Nielsen P.H."/>
            <person name="Albertsen M."/>
        </authorList>
    </citation>
    <scope>NUCLEOTIDE SEQUENCE [LARGE SCALE GENOMIC DNA]</scope>
    <source>
        <strain evidence="1">OdNE_18-Q3-R46-58_MAXAC.008</strain>
    </source>
</reference>
<evidence type="ECO:0000313" key="1">
    <source>
        <dbReference type="EMBL" id="MBK8571282.1"/>
    </source>
</evidence>
<gene>
    <name evidence="1" type="ORF">IPN91_01300</name>
</gene>
<dbReference type="EMBL" id="JADKCH010000001">
    <property type="protein sequence ID" value="MBK8571282.1"/>
    <property type="molecule type" value="Genomic_DNA"/>
</dbReference>
<sequence>MMSPVERRQTWSRIVGVERRAAPMPVLDGHPLPDPTRLEDEDFLEARRQRERDREMALAHMERWHDPTRFD</sequence>
<organism evidence="1 2">
    <name type="scientific">Candidatus Geothrix odensensis</name>
    <dbReference type="NCBI Taxonomy" id="2954440"/>
    <lineage>
        <taxon>Bacteria</taxon>
        <taxon>Pseudomonadati</taxon>
        <taxon>Acidobacteriota</taxon>
        <taxon>Holophagae</taxon>
        <taxon>Holophagales</taxon>
        <taxon>Holophagaceae</taxon>
        <taxon>Geothrix</taxon>
    </lineage>
</organism>
<evidence type="ECO:0000313" key="2">
    <source>
        <dbReference type="Proteomes" id="UP000709959"/>
    </source>
</evidence>
<dbReference type="AlphaFoldDB" id="A0A936K6F0"/>
<accession>A0A936K6F0</accession>